<gene>
    <name evidence="1" type="ORF">BECKUNK1418G_GA0071005_106413</name>
    <name evidence="2" type="ORF">BECKUNK1418H_GA0071006_106713</name>
</gene>
<dbReference type="EMBL" id="CAADFZ010000064">
    <property type="protein sequence ID" value="VFK65514.1"/>
    <property type="molecule type" value="Genomic_DNA"/>
</dbReference>
<proteinExistence type="predicted"/>
<evidence type="ECO:0000313" key="1">
    <source>
        <dbReference type="EMBL" id="VFK65514.1"/>
    </source>
</evidence>
<name>A0A451AHN4_9GAMM</name>
<protein>
    <submittedName>
        <fullName evidence="1">Uncharacterized protein</fullName>
    </submittedName>
</protein>
<sequence>MSQFVYRPAFHSQLEYYRRRRYIFVNLLRTLHEPSLARQSNGSRKMVIFPILQNQMLITFDFGGASLYHEILHFVQKSLI</sequence>
<dbReference type="EMBL" id="CAADGD010000067">
    <property type="protein sequence ID" value="VFK71462.1"/>
    <property type="molecule type" value="Genomic_DNA"/>
</dbReference>
<dbReference type="AlphaFoldDB" id="A0A451AHN4"/>
<evidence type="ECO:0000313" key="2">
    <source>
        <dbReference type="EMBL" id="VFK71462.1"/>
    </source>
</evidence>
<accession>A0A451AHN4</accession>
<organism evidence="1">
    <name type="scientific">Candidatus Kentrum sp. UNK</name>
    <dbReference type="NCBI Taxonomy" id="2126344"/>
    <lineage>
        <taxon>Bacteria</taxon>
        <taxon>Pseudomonadati</taxon>
        <taxon>Pseudomonadota</taxon>
        <taxon>Gammaproteobacteria</taxon>
        <taxon>Candidatus Kentrum</taxon>
    </lineage>
</organism>
<reference evidence="1" key="1">
    <citation type="submission" date="2019-02" db="EMBL/GenBank/DDBJ databases">
        <authorList>
            <person name="Gruber-Vodicka R. H."/>
            <person name="Seah K. B. B."/>
        </authorList>
    </citation>
    <scope>NUCLEOTIDE SEQUENCE</scope>
    <source>
        <strain evidence="2">BECK_BY19</strain>
        <strain evidence="1">BECK_BY8</strain>
    </source>
</reference>